<dbReference type="AlphaFoldDB" id="A0A518IQU1"/>
<sequence>MLVSNSHECELIYEYTKIESGNRNGHQNLPKALTHARKIGGTLVIAKLARLARNVAFTATEMERGTNFVAVDNTSANFLTIHVLAAVAEDETR</sequence>
<dbReference type="InterPro" id="IPR036162">
    <property type="entry name" value="Resolvase-like_N_sf"/>
</dbReference>
<dbReference type="GO" id="GO:0000150">
    <property type="term" value="F:DNA strand exchange activity"/>
    <property type="evidence" value="ECO:0007669"/>
    <property type="project" value="InterPro"/>
</dbReference>
<evidence type="ECO:0000313" key="2">
    <source>
        <dbReference type="Proteomes" id="UP000316770"/>
    </source>
</evidence>
<dbReference type="Proteomes" id="UP000316770">
    <property type="component" value="Chromosome"/>
</dbReference>
<organism evidence="1 2">
    <name type="scientific">Rosistilla oblonga</name>
    <dbReference type="NCBI Taxonomy" id="2527990"/>
    <lineage>
        <taxon>Bacteria</taxon>
        <taxon>Pseudomonadati</taxon>
        <taxon>Planctomycetota</taxon>
        <taxon>Planctomycetia</taxon>
        <taxon>Pirellulales</taxon>
        <taxon>Pirellulaceae</taxon>
        <taxon>Rosistilla</taxon>
    </lineage>
</organism>
<name>A0A518IQU1_9BACT</name>
<keyword evidence="2" id="KW-1185">Reference proteome</keyword>
<dbReference type="SUPFAM" id="SSF53041">
    <property type="entry name" value="Resolvase-like"/>
    <property type="match status" value="1"/>
</dbReference>
<dbReference type="GO" id="GO:0003677">
    <property type="term" value="F:DNA binding"/>
    <property type="evidence" value="ECO:0007669"/>
    <property type="project" value="InterPro"/>
</dbReference>
<dbReference type="Gene3D" id="3.40.50.1390">
    <property type="entry name" value="Resolvase, N-terminal catalytic domain"/>
    <property type="match status" value="1"/>
</dbReference>
<evidence type="ECO:0000313" key="1">
    <source>
        <dbReference type="EMBL" id="QDV55467.1"/>
    </source>
</evidence>
<proteinExistence type="predicted"/>
<reference evidence="1 2" key="1">
    <citation type="submission" date="2019-02" db="EMBL/GenBank/DDBJ databases">
        <title>Deep-cultivation of Planctomycetes and their phenomic and genomic characterization uncovers novel biology.</title>
        <authorList>
            <person name="Wiegand S."/>
            <person name="Jogler M."/>
            <person name="Boedeker C."/>
            <person name="Pinto D."/>
            <person name="Vollmers J."/>
            <person name="Rivas-Marin E."/>
            <person name="Kohn T."/>
            <person name="Peeters S.H."/>
            <person name="Heuer A."/>
            <person name="Rast P."/>
            <person name="Oberbeckmann S."/>
            <person name="Bunk B."/>
            <person name="Jeske O."/>
            <person name="Meyerdierks A."/>
            <person name="Storesund J.E."/>
            <person name="Kallscheuer N."/>
            <person name="Luecker S."/>
            <person name="Lage O.M."/>
            <person name="Pohl T."/>
            <person name="Merkel B.J."/>
            <person name="Hornburger P."/>
            <person name="Mueller R.-W."/>
            <person name="Bruemmer F."/>
            <person name="Labrenz M."/>
            <person name="Spormann A.M."/>
            <person name="Op den Camp H."/>
            <person name="Overmann J."/>
            <person name="Amann R."/>
            <person name="Jetten M.S.M."/>
            <person name="Mascher T."/>
            <person name="Medema M.H."/>
            <person name="Devos D.P."/>
            <person name="Kaster A.-K."/>
            <person name="Ovreas L."/>
            <person name="Rohde M."/>
            <person name="Galperin M.Y."/>
            <person name="Jogler C."/>
        </authorList>
    </citation>
    <scope>NUCLEOTIDE SEQUENCE [LARGE SCALE GENOMIC DNA]</scope>
    <source>
        <strain evidence="1 2">Mal33</strain>
    </source>
</reference>
<gene>
    <name evidence="1" type="ORF">Mal33_14410</name>
</gene>
<dbReference type="EMBL" id="CP036318">
    <property type="protein sequence ID" value="QDV55467.1"/>
    <property type="molecule type" value="Genomic_DNA"/>
</dbReference>
<protein>
    <submittedName>
        <fullName evidence="1">Uncharacterized protein</fullName>
    </submittedName>
</protein>
<accession>A0A518IQU1</accession>
<dbReference type="RefSeq" id="WP_420876873.1">
    <property type="nucleotide sequence ID" value="NZ_CP036318.1"/>
</dbReference>